<evidence type="ECO:0000313" key="14">
    <source>
        <dbReference type="EMBL" id="AUW64115.1"/>
    </source>
</evidence>
<organismHost>
    <name type="scientific">Gliridae</name>
    <name type="common">dormice</name>
    <dbReference type="NCBI Taxonomy" id="30650"/>
</organismHost>
<evidence type="ECO:0000256" key="10">
    <source>
        <dbReference type="ARBA" id="ARBA00048211"/>
    </source>
</evidence>
<dbReference type="EMBL" id="MT903339">
    <property type="protein sequence ID" value="QNP12721.1"/>
    <property type="molecule type" value="Genomic_DNA"/>
</dbReference>
<dbReference type="EMBL" id="KJ642615">
    <property type="protein sequence ID" value="AIE40646.1"/>
    <property type="molecule type" value="Genomic_DNA"/>
</dbReference>
<dbReference type="NCBIfam" id="TIGR00576">
    <property type="entry name" value="dut"/>
    <property type="match status" value="1"/>
</dbReference>
<organismHost>
    <name type="scientific">Cynomys gunnisoni</name>
    <name type="common">Gunnison's prairie dog</name>
    <name type="synonym">Spermophilus gunnisoni</name>
    <dbReference type="NCBI Taxonomy" id="45479"/>
</organismHost>
<comment type="catalytic activity">
    <reaction evidence="10">
        <text>dUTP + H2O = dUMP + diphosphate + H(+)</text>
        <dbReference type="Rhea" id="RHEA:10248"/>
        <dbReference type="ChEBI" id="CHEBI:15377"/>
        <dbReference type="ChEBI" id="CHEBI:15378"/>
        <dbReference type="ChEBI" id="CHEBI:33019"/>
        <dbReference type="ChEBI" id="CHEBI:61555"/>
        <dbReference type="ChEBI" id="CHEBI:246422"/>
        <dbReference type="EC" id="3.6.1.23"/>
    </reaction>
    <physiologicalReaction direction="left-to-right" evidence="10">
        <dbReference type="Rhea" id="RHEA:10249"/>
    </physiologicalReaction>
</comment>
<dbReference type="Proteomes" id="UP000318069">
    <property type="component" value="Segment"/>
</dbReference>
<dbReference type="Proteomes" id="UP000516430">
    <property type="component" value="Segment"/>
</dbReference>
<accession>A0A0F6N7H3</accession>
<dbReference type="EMBL" id="KJ642617">
    <property type="protein sequence ID" value="AIE41000.1"/>
    <property type="molecule type" value="Genomic_DNA"/>
</dbReference>
<evidence type="ECO:0000256" key="8">
    <source>
        <dbReference type="ARBA" id="ARBA00023080"/>
    </source>
</evidence>
<evidence type="ECO:0000313" key="21">
    <source>
        <dbReference type="EMBL" id="QNP13446.1"/>
    </source>
</evidence>
<organismHost>
    <name type="scientific">Cynomys parvidens</name>
    <name type="common">Utah prairie dog</name>
    <dbReference type="NCBI Taxonomy" id="99827"/>
</organismHost>
<evidence type="ECO:0000313" key="19">
    <source>
        <dbReference type="EMBL" id="QNP13078.1"/>
    </source>
</evidence>
<evidence type="ECO:0000313" key="22">
    <source>
        <dbReference type="EMBL" id="QNP13627.1"/>
    </source>
</evidence>
<dbReference type="Proteomes" id="UP000117246">
    <property type="component" value="Segment"/>
</dbReference>
<name>A0A0F6N9R5_MONPV</name>
<dbReference type="Pfam" id="PF00692">
    <property type="entry name" value="dUTPase"/>
    <property type="match status" value="1"/>
</dbReference>
<reference evidence="24 25" key="1">
    <citation type="journal article" date="2015" name="Viruses">
        <title>A phylogeographic investigation of african monkeypox.</title>
        <authorList>
            <person name="Nakazawa Y."/>
            <person name="Mauldin M.R."/>
            <person name="Emerson G.L."/>
            <person name="Reynolds M.G."/>
            <person name="Lash R.R."/>
            <person name="Gao J."/>
            <person name="Zhao H."/>
            <person name="Li Y."/>
            <person name="Muyembe J.J."/>
            <person name="Kingebeni P.M."/>
            <person name="Wemakoy O."/>
            <person name="Malekani J."/>
            <person name="Karem K.L."/>
            <person name="Damon I.K."/>
            <person name="Carroll D.S."/>
        </authorList>
    </citation>
    <scope>NUCLEOTIDE SEQUENCE [LARGE SCALE GENOMIC DNA]</scope>
    <source>
        <strain evidence="13">Nigeria-SE-1971</strain>
        <strain evidence="12">W-Nigeria</strain>
    </source>
</reference>
<organism evidence="14">
    <name type="scientific">Monkeypox virus</name>
    <name type="common">MPXV</name>
    <dbReference type="NCBI Taxonomy" id="10244"/>
    <lineage>
        <taxon>Viruses</taxon>
        <taxon>Varidnaviria</taxon>
        <taxon>Bamfordvirae</taxon>
        <taxon>Nucleocytoviricota</taxon>
        <taxon>Pokkesviricetes</taxon>
        <taxon>Chitovirales</taxon>
        <taxon>Poxviridae</taxon>
        <taxon>Chordopoxvirinae</taxon>
        <taxon>Orthopoxvirus</taxon>
        <taxon>Orthopoxvirus monkeypox</taxon>
    </lineage>
</organism>
<organismHost>
    <name type="scientific">Cynomys mexicanus</name>
    <name type="common">Mexican prairie dog</name>
    <dbReference type="NCBI Taxonomy" id="99826"/>
</organismHost>
<dbReference type="EC" id="3.6.1.23" evidence="3"/>
<organismHost>
    <name type="scientific">Cynomys leucurus</name>
    <name type="common">White-tailed prairie dog</name>
    <dbReference type="NCBI Taxonomy" id="99825"/>
</organismHost>
<organismHost>
    <name type="scientific">Mus musculus</name>
    <name type="common">Mouse</name>
    <dbReference type="NCBI Taxonomy" id="10090"/>
</organismHost>
<protein>
    <recommendedName>
        <fullName evidence="4">Deoxyuridine 5'-triphosphate nucleotidohydrolase</fullName>
        <ecNumber evidence="3">3.6.1.23</ecNumber>
    </recommendedName>
    <alternativeName>
        <fullName evidence="9">dUTP pyrophosphatase</fullName>
    </alternativeName>
</protein>
<dbReference type="Proteomes" id="UP000516456">
    <property type="component" value="Segment"/>
</dbReference>
<dbReference type="EMBL" id="MT903345">
    <property type="protein sequence ID" value="QNP13808.1"/>
    <property type="molecule type" value="Genomic_DNA"/>
</dbReference>
<dbReference type="CDD" id="cd07557">
    <property type="entry name" value="trimeric_dUTPase"/>
    <property type="match status" value="1"/>
</dbReference>
<organismHost>
    <name type="scientific">Homo sapiens</name>
    <name type="common">Human</name>
    <dbReference type="NCBI Taxonomy" id="9606"/>
</organismHost>
<evidence type="ECO:0000313" key="18">
    <source>
        <dbReference type="EMBL" id="QNP12721.1"/>
    </source>
</evidence>
<dbReference type="SUPFAM" id="SSF51283">
    <property type="entry name" value="dUTPase-like"/>
    <property type="match status" value="1"/>
</dbReference>
<dbReference type="SMR" id="A0A0F6N9R5"/>
<dbReference type="EMBL" id="MG693724">
    <property type="protein sequence ID" value="AUW64270.1"/>
    <property type="molecule type" value="Genomic_DNA"/>
</dbReference>
<proteinExistence type="inferred from homology"/>
<dbReference type="Proteomes" id="UP000516416">
    <property type="component" value="Segment"/>
</dbReference>
<feature type="domain" description="dUTPase-like" evidence="11">
    <location>
        <begin position="22"/>
        <end position="149"/>
    </location>
</feature>
<evidence type="ECO:0000259" key="11">
    <source>
        <dbReference type="Pfam" id="PF00692"/>
    </source>
</evidence>
<evidence type="ECO:0000313" key="23">
    <source>
        <dbReference type="EMBL" id="QNP13808.1"/>
    </source>
</evidence>
<evidence type="ECO:0000256" key="7">
    <source>
        <dbReference type="ARBA" id="ARBA00022842"/>
    </source>
</evidence>
<comment type="function">
    <text evidence="1">This enzyme is involved in nucleotide metabolism: it produces dUMP, the immediate precursor of thymidine nucleotides and it decreases the intracellular concentration of dUTP so that uracil cannot be incorporated into DNA.</text>
</comment>
<evidence type="ECO:0000256" key="6">
    <source>
        <dbReference type="ARBA" id="ARBA00022801"/>
    </source>
</evidence>
<evidence type="ECO:0000313" key="13">
    <source>
        <dbReference type="EMBL" id="AIE41000.1"/>
    </source>
</evidence>
<sequence>MIFFMFNMNINSPVRFVKETNRAKSPTRQSPGAAGYDLYSAYDYTIPPGERQLIKTDISMSMPKFCYGRIAPRSGLSLKGIDIGGGVIDEDYRGSIGVILINNGKCTFNVNTGDRIAQLIYQRIYYPELEEVQSLDSTDRGDQGFGSTGLR</sequence>
<evidence type="ECO:0000256" key="1">
    <source>
        <dbReference type="ARBA" id="ARBA00003495"/>
    </source>
</evidence>
<evidence type="ECO:0000313" key="24">
    <source>
        <dbReference type="Proteomes" id="UP000117246"/>
    </source>
</evidence>
<dbReference type="EMBL" id="MT903337">
    <property type="protein sequence ID" value="QNP12359.1"/>
    <property type="molecule type" value="Genomic_DNA"/>
</dbReference>
<evidence type="ECO:0000256" key="3">
    <source>
        <dbReference type="ARBA" id="ARBA00012379"/>
    </source>
</evidence>
<dbReference type="InterPro" id="IPR029054">
    <property type="entry name" value="dUTPase-like"/>
</dbReference>
<dbReference type="EMBL" id="MT903343">
    <property type="protein sequence ID" value="QNP13446.1"/>
    <property type="molecule type" value="Genomic_DNA"/>
</dbReference>
<evidence type="ECO:0000313" key="25">
    <source>
        <dbReference type="Proteomes" id="UP000154371"/>
    </source>
</evidence>
<evidence type="ECO:0000256" key="2">
    <source>
        <dbReference type="ARBA" id="ARBA00006581"/>
    </source>
</evidence>
<dbReference type="Proteomes" id="UP000154371">
    <property type="component" value="Segment"/>
</dbReference>
<gene>
    <name evidence="16" type="ORF">MPXV-M2940_FCT-030</name>
    <name evidence="17" type="ORF">MPXV-M2957_Lagos-030</name>
    <name evidence="18" type="ORF">MPXV-M3021_Delta-030</name>
    <name evidence="19" type="ORF">MPXV-M5320_M15_Bayelsa-023</name>
    <name evidence="13" type="ORF">MPXV-Nig_SEV71_2_82-026</name>
    <name evidence="20" type="ORF">MPXV-Singapore-030</name>
    <name evidence="21" type="ORF">MPXV-UK_P1-030</name>
    <name evidence="22" type="ORF">MPXV-UK_P2-030</name>
    <name evidence="23" type="ORF">MPXV-UK_P3-030</name>
    <name evidence="12" type="ORF">MPXV-W_Nigeria-026</name>
    <name evidence="14" type="ORF">MPXV297957_022</name>
    <name evidence="15" type="ORF">MPXV298464_016</name>
</gene>
<dbReference type="GO" id="GO:0000287">
    <property type="term" value="F:magnesium ion binding"/>
    <property type="evidence" value="ECO:0007669"/>
    <property type="project" value="InterPro"/>
</dbReference>
<dbReference type="GO" id="GO:0006226">
    <property type="term" value="P:dUMP biosynthetic process"/>
    <property type="evidence" value="ECO:0007669"/>
    <property type="project" value="InterPro"/>
</dbReference>
<evidence type="ECO:0000256" key="5">
    <source>
        <dbReference type="ARBA" id="ARBA00022723"/>
    </source>
</evidence>
<dbReference type="PANTHER" id="PTHR11241:SF0">
    <property type="entry name" value="DEOXYURIDINE 5'-TRIPHOSPHATE NUCLEOTIDOHYDROLASE"/>
    <property type="match status" value="1"/>
</dbReference>
<dbReference type="InterPro" id="IPR036157">
    <property type="entry name" value="dUTPase-like_sf"/>
</dbReference>
<dbReference type="Proteomes" id="UP000516389">
    <property type="component" value="Segment"/>
</dbReference>
<dbReference type="InterPro" id="IPR033704">
    <property type="entry name" value="dUTPase_trimeric"/>
</dbReference>
<dbReference type="Proteomes" id="UP000516368">
    <property type="component" value="Segment"/>
</dbReference>
<dbReference type="EMBL" id="MT903344">
    <property type="protein sequence ID" value="QNP13627.1"/>
    <property type="molecule type" value="Genomic_DNA"/>
</dbReference>
<keyword evidence="8" id="KW-0546">Nucleotide metabolism</keyword>
<dbReference type="Proteomes" id="UP000318642">
    <property type="component" value="Segment"/>
</dbReference>
<dbReference type="EMBL" id="MT903342">
    <property type="protein sequence ID" value="QNP13265.1"/>
    <property type="molecule type" value="Genomic_DNA"/>
</dbReference>
<dbReference type="Gene3D" id="2.70.40.10">
    <property type="match status" value="1"/>
</dbReference>
<evidence type="ECO:0000256" key="9">
    <source>
        <dbReference type="ARBA" id="ARBA00030698"/>
    </source>
</evidence>
<dbReference type="EMBL" id="MT903338">
    <property type="protein sequence ID" value="QNP12540.1"/>
    <property type="molecule type" value="Genomic_DNA"/>
</dbReference>
<dbReference type="Proteomes" id="UP000516396">
    <property type="component" value="Segment"/>
</dbReference>
<comment type="similarity">
    <text evidence="2">Belongs to the dUTPase family.</text>
</comment>
<organismHost>
    <name type="scientific">Cynomys ludovicianus</name>
    <name type="common">Black-tailed prairie dog</name>
    <dbReference type="NCBI Taxonomy" id="45480"/>
</organismHost>
<dbReference type="NCBIfam" id="NF001862">
    <property type="entry name" value="PRK00601.1"/>
    <property type="match status" value="1"/>
</dbReference>
<evidence type="ECO:0000313" key="15">
    <source>
        <dbReference type="EMBL" id="AUW64270.1"/>
    </source>
</evidence>
<dbReference type="GO" id="GO:0046081">
    <property type="term" value="P:dUTP catabolic process"/>
    <property type="evidence" value="ECO:0007669"/>
    <property type="project" value="InterPro"/>
</dbReference>
<reference evidence="14" key="2">
    <citation type="journal article" date="2018" name="Lancet Infect. Dis.">
        <title>Genomic characterisation of human monkeypox virus in Nigeria.</title>
        <authorList>
            <person name="Faye O."/>
            <person name="Pratt C.B."/>
            <person name="Faye M."/>
            <person name="Fall G."/>
            <person name="Chitty J.A."/>
            <person name="Diagne M.M."/>
            <person name="Wiley M.R."/>
            <person name="Yinka-Ogunleye A.F."/>
            <person name="Aruna S."/>
            <person name="Etebu E.N."/>
            <person name="Aworabhi N."/>
            <person name="Ogoina D."/>
            <person name="Numbere W."/>
            <person name="Mba N."/>
            <person name="Palacios G."/>
            <person name="Sall A.A."/>
            <person name="Ihekweazu C."/>
        </authorList>
    </citation>
    <scope>NUCLEOTIDE SEQUENCE [LARGE SCALE GENOMIC DNA]</scope>
    <source>
        <strain evidence="14">MPXV_Nig_2017_297957</strain>
        <strain evidence="15">MPXV_Nig_2017_298464</strain>
    </source>
</reference>
<evidence type="ECO:0000313" key="16">
    <source>
        <dbReference type="EMBL" id="QNP12359.1"/>
    </source>
</evidence>
<evidence type="ECO:0000313" key="12">
    <source>
        <dbReference type="EMBL" id="AIE40646.1"/>
    </source>
</evidence>
<reference evidence="16" key="3">
    <citation type="journal article" date="2022" name="J. Infect.">
        <title>Exportation of Monkeypox virus from the African continent.</title>
        <authorList>
            <person name="Mauldin M.R."/>
            <person name="McCollum A.M."/>
            <person name="Nakazawa Y.J."/>
            <person name="Mandra A."/>
            <person name="Whitehouse E.R."/>
            <person name="Davidson W."/>
            <person name="Zhao H."/>
            <person name="Gao J."/>
            <person name="Li Y."/>
            <person name="Doty J."/>
            <person name="Yinka-Ogunleye A."/>
            <person name="Akinpelu A."/>
            <person name="Aruna O."/>
            <person name="Naidoo D."/>
            <person name="Lewandowski K."/>
            <person name="Afrough B."/>
            <person name="Graham V."/>
            <person name="Aarons E."/>
            <person name="Hewson R."/>
            <person name="Vipond R."/>
            <person name="Dunning J."/>
            <person name="Chand M."/>
            <person name="Brown C."/>
            <person name="Cohen-Gihon I."/>
            <person name="Erez N."/>
            <person name="Shifman O."/>
            <person name="Israeli O."/>
            <person name="Sharon M."/>
            <person name="Schwartz E."/>
            <person name="Beth-Din A."/>
            <person name="Zvi A."/>
            <person name="Mak T.M."/>
            <person name="Ng Y.K."/>
            <person name="Cui L."/>
            <person name="Lin R.T.P."/>
            <person name="Olson V.A."/>
            <person name="Brooks T."/>
            <person name="Paran N."/>
            <person name="Ihekweazu C."/>
            <person name="Reynolds M.G."/>
        </authorList>
    </citation>
    <scope>NUCLEOTIDE SEQUENCE [LARGE SCALE GENOMIC DNA]</scope>
    <source>
        <strain evidence="16">MPXV-M2940_FCT</strain>
        <strain evidence="17">MPXV-M2957_Lagos</strain>
        <strain evidence="18">MPXV-M3021_Delta</strain>
        <strain evidence="19">MPXV-M5320_M15_Bayelsa</strain>
        <strain evidence="20">MPXV-Singapore</strain>
        <strain evidence="21">MPXV-UK_P1</strain>
        <strain evidence="22">MPXV-UK_P2</strain>
        <strain evidence="23">MPXV-UK_P3</strain>
    </source>
</reference>
<dbReference type="Proteomes" id="UP000516377">
    <property type="component" value="Segment"/>
</dbReference>
<accession>A0A0F6N9R5</accession>
<organismHost>
    <name type="scientific">Heliosciurus ruwenzorii</name>
    <name type="common">Ruwenzori sun squirrel</name>
    <dbReference type="NCBI Taxonomy" id="226685"/>
</organismHost>
<dbReference type="Proteomes" id="UP000516353">
    <property type="component" value="Segment"/>
</dbReference>
<dbReference type="EMBL" id="MT903341">
    <property type="protein sequence ID" value="QNP13078.1"/>
    <property type="molecule type" value="Genomic_DNA"/>
</dbReference>
<dbReference type="InterPro" id="IPR008181">
    <property type="entry name" value="dUTPase"/>
</dbReference>
<keyword evidence="6" id="KW-0378">Hydrolase</keyword>
<keyword evidence="7" id="KW-0460">Magnesium</keyword>
<evidence type="ECO:0000256" key="4">
    <source>
        <dbReference type="ARBA" id="ARBA00021732"/>
    </source>
</evidence>
<dbReference type="GO" id="GO:0004170">
    <property type="term" value="F:dUTP diphosphatase activity"/>
    <property type="evidence" value="ECO:0007669"/>
    <property type="project" value="UniProtKB-EC"/>
</dbReference>
<evidence type="ECO:0000313" key="20">
    <source>
        <dbReference type="EMBL" id="QNP13265.1"/>
    </source>
</evidence>
<evidence type="ECO:0000313" key="17">
    <source>
        <dbReference type="EMBL" id="QNP12540.1"/>
    </source>
</evidence>
<dbReference type="PANTHER" id="PTHR11241">
    <property type="entry name" value="DEOXYURIDINE 5'-TRIPHOSPHATE NUCLEOTIDOHYDROLASE"/>
    <property type="match status" value="1"/>
</dbReference>
<dbReference type="EMBL" id="MG693723">
    <property type="protein sequence ID" value="AUW64115.1"/>
    <property type="molecule type" value="Genomic_DNA"/>
</dbReference>
<keyword evidence="5" id="KW-0479">Metal-binding</keyword>